<reference evidence="1 2" key="1">
    <citation type="journal article" date="2018" name="Proc. R. Soc. B">
        <title>A non-coding region near Follistatin controls head colour polymorphism in the Gouldian finch.</title>
        <authorList>
            <person name="Toomey M.B."/>
            <person name="Marques C.I."/>
            <person name="Andrade P."/>
            <person name="Araujo P.M."/>
            <person name="Sabatino S."/>
            <person name="Gazda M.A."/>
            <person name="Afonso S."/>
            <person name="Lopes R.J."/>
            <person name="Corbo J.C."/>
            <person name="Carneiro M."/>
        </authorList>
    </citation>
    <scope>NUCLEOTIDE SEQUENCE [LARGE SCALE GENOMIC DNA]</scope>
    <source>
        <strain evidence="1">Red01</strain>
        <tissue evidence="1">Muscle</tissue>
    </source>
</reference>
<dbReference type="AlphaFoldDB" id="A0A3L8STK9"/>
<evidence type="ECO:0000313" key="1">
    <source>
        <dbReference type="EMBL" id="RLW07613.1"/>
    </source>
</evidence>
<protein>
    <submittedName>
        <fullName evidence="1">Uncharacterized protein</fullName>
    </submittedName>
</protein>
<organism evidence="1 2">
    <name type="scientific">Chloebia gouldiae</name>
    <name type="common">Gouldian finch</name>
    <name type="synonym">Erythrura gouldiae</name>
    <dbReference type="NCBI Taxonomy" id="44316"/>
    <lineage>
        <taxon>Eukaryota</taxon>
        <taxon>Metazoa</taxon>
        <taxon>Chordata</taxon>
        <taxon>Craniata</taxon>
        <taxon>Vertebrata</taxon>
        <taxon>Euteleostomi</taxon>
        <taxon>Archelosauria</taxon>
        <taxon>Archosauria</taxon>
        <taxon>Dinosauria</taxon>
        <taxon>Saurischia</taxon>
        <taxon>Theropoda</taxon>
        <taxon>Coelurosauria</taxon>
        <taxon>Aves</taxon>
        <taxon>Neognathae</taxon>
        <taxon>Neoaves</taxon>
        <taxon>Telluraves</taxon>
        <taxon>Australaves</taxon>
        <taxon>Passeriformes</taxon>
        <taxon>Passeroidea</taxon>
        <taxon>Passeridae</taxon>
        <taxon>Chloebia</taxon>
    </lineage>
</organism>
<evidence type="ECO:0000313" key="2">
    <source>
        <dbReference type="Proteomes" id="UP000276834"/>
    </source>
</evidence>
<name>A0A3L8STK9_CHLGU</name>
<sequence length="49" mass="5772">NFSTIPFSTQRYCSFKNVFPPIPQPRDKFNALTDEDIQYLTHLHTLNSK</sequence>
<gene>
    <name evidence="1" type="ORF">DV515_00003833</name>
</gene>
<dbReference type="OrthoDB" id="10497710at2759"/>
<comment type="caution">
    <text evidence="1">The sequence shown here is derived from an EMBL/GenBank/DDBJ whole genome shotgun (WGS) entry which is preliminary data.</text>
</comment>
<feature type="non-terminal residue" evidence="1">
    <location>
        <position position="1"/>
    </location>
</feature>
<dbReference type="Proteomes" id="UP000276834">
    <property type="component" value="Unassembled WGS sequence"/>
</dbReference>
<keyword evidence="2" id="KW-1185">Reference proteome</keyword>
<dbReference type="EMBL" id="QUSF01000007">
    <property type="protein sequence ID" value="RLW07613.1"/>
    <property type="molecule type" value="Genomic_DNA"/>
</dbReference>
<proteinExistence type="predicted"/>
<accession>A0A3L8STK9</accession>